<evidence type="ECO:0000313" key="2">
    <source>
        <dbReference type="Proteomes" id="UP000245119"/>
    </source>
</evidence>
<organism evidence="1 2">
    <name type="scientific">Pomacea canaliculata</name>
    <name type="common">Golden apple snail</name>
    <dbReference type="NCBI Taxonomy" id="400727"/>
    <lineage>
        <taxon>Eukaryota</taxon>
        <taxon>Metazoa</taxon>
        <taxon>Spiralia</taxon>
        <taxon>Lophotrochozoa</taxon>
        <taxon>Mollusca</taxon>
        <taxon>Gastropoda</taxon>
        <taxon>Caenogastropoda</taxon>
        <taxon>Architaenioglossa</taxon>
        <taxon>Ampullarioidea</taxon>
        <taxon>Ampullariidae</taxon>
        <taxon>Pomacea</taxon>
    </lineage>
</organism>
<comment type="caution">
    <text evidence="1">The sequence shown here is derived from an EMBL/GenBank/DDBJ whole genome shotgun (WGS) entry which is preliminary data.</text>
</comment>
<gene>
    <name evidence="1" type="ORF">C0Q70_05656</name>
</gene>
<dbReference type="Proteomes" id="UP000245119">
    <property type="component" value="Linkage Group LG3"/>
</dbReference>
<dbReference type="AlphaFoldDB" id="A0A2T7PLV5"/>
<name>A0A2T7PLV5_POMCA</name>
<sequence length="141" mass="15553">MSSHPHSPVGPRPGQYQQRLMQVSRDVGCQSASCRDLVGETSTAFKSRQAFRDGQVQEMKGHVLREEWEHLREICPLIPYCKHVRTSDVAVGSGQTADASSCKSALISNGSRRSCGDFLAKYSNKARRDCVLSDTLRVLGV</sequence>
<reference evidence="1 2" key="1">
    <citation type="submission" date="2018-04" db="EMBL/GenBank/DDBJ databases">
        <title>The genome of golden apple snail Pomacea canaliculata provides insight into stress tolerance and invasive adaptation.</title>
        <authorList>
            <person name="Liu C."/>
            <person name="Liu B."/>
            <person name="Ren Y."/>
            <person name="Zhang Y."/>
            <person name="Wang H."/>
            <person name="Li S."/>
            <person name="Jiang F."/>
            <person name="Yin L."/>
            <person name="Zhang G."/>
            <person name="Qian W."/>
            <person name="Fan W."/>
        </authorList>
    </citation>
    <scope>NUCLEOTIDE SEQUENCE [LARGE SCALE GENOMIC DNA]</scope>
    <source>
        <strain evidence="1">SZHN2017</strain>
        <tissue evidence="1">Muscle</tissue>
    </source>
</reference>
<protein>
    <submittedName>
        <fullName evidence="1">Uncharacterized protein</fullName>
    </submittedName>
</protein>
<proteinExistence type="predicted"/>
<accession>A0A2T7PLV5</accession>
<evidence type="ECO:0000313" key="1">
    <source>
        <dbReference type="EMBL" id="PVD34384.1"/>
    </source>
</evidence>
<dbReference type="EMBL" id="PZQS01000003">
    <property type="protein sequence ID" value="PVD34384.1"/>
    <property type="molecule type" value="Genomic_DNA"/>
</dbReference>
<keyword evidence="2" id="KW-1185">Reference proteome</keyword>